<comment type="cofactor">
    <cofactor evidence="2">
        <name>Fe cation</name>
        <dbReference type="ChEBI" id="CHEBI:24875"/>
    </cofactor>
    <text evidence="2">Binds 1 Fe cation per subunit.</text>
</comment>
<keyword evidence="2" id="KW-0479">Metal-binding</keyword>
<organism evidence="6 7">
    <name type="scientific">Alteromonas halophila</name>
    <dbReference type="NCBI Taxonomy" id="516698"/>
    <lineage>
        <taxon>Bacteria</taxon>
        <taxon>Pseudomonadati</taxon>
        <taxon>Pseudomonadota</taxon>
        <taxon>Gammaproteobacteria</taxon>
        <taxon>Alteromonadales</taxon>
        <taxon>Alteromonadaceae</taxon>
        <taxon>Alteromonas/Salinimonas group</taxon>
        <taxon>Alteromonas</taxon>
    </lineage>
</organism>
<accession>A0A918JLI7</accession>
<feature type="domain" description="Pirin C-terminal" evidence="5">
    <location>
        <begin position="180"/>
        <end position="268"/>
    </location>
</feature>
<dbReference type="EMBL" id="BMXP01000005">
    <property type="protein sequence ID" value="GGW87942.1"/>
    <property type="molecule type" value="Genomic_DNA"/>
</dbReference>
<dbReference type="PANTHER" id="PTHR13903">
    <property type="entry name" value="PIRIN-RELATED"/>
    <property type="match status" value="1"/>
</dbReference>
<dbReference type="CDD" id="cd02247">
    <property type="entry name" value="cupin_pirin_C"/>
    <property type="match status" value="1"/>
</dbReference>
<evidence type="ECO:0000313" key="7">
    <source>
        <dbReference type="Proteomes" id="UP000631300"/>
    </source>
</evidence>
<protein>
    <recommendedName>
        <fullName evidence="8">Pirin family protein</fullName>
    </recommendedName>
</protein>
<keyword evidence="2" id="KW-0408">Iron</keyword>
<gene>
    <name evidence="6" type="ORF">GCM10007391_22110</name>
</gene>
<dbReference type="Proteomes" id="UP000631300">
    <property type="component" value="Unassembled WGS sequence"/>
</dbReference>
<dbReference type="PIRSF" id="PIRSF006232">
    <property type="entry name" value="Pirin"/>
    <property type="match status" value="1"/>
</dbReference>
<dbReference type="AlphaFoldDB" id="A0A918JLI7"/>
<evidence type="ECO:0000256" key="3">
    <source>
        <dbReference type="RuleBase" id="RU003457"/>
    </source>
</evidence>
<dbReference type="CDD" id="cd02909">
    <property type="entry name" value="cupin_pirin_N"/>
    <property type="match status" value="1"/>
</dbReference>
<evidence type="ECO:0000256" key="2">
    <source>
        <dbReference type="PIRSR" id="PIRSR006232-1"/>
    </source>
</evidence>
<comment type="similarity">
    <text evidence="1 3">Belongs to the pirin family.</text>
</comment>
<feature type="binding site" evidence="2">
    <location>
        <position position="102"/>
    </location>
    <ligand>
        <name>Fe cation</name>
        <dbReference type="ChEBI" id="CHEBI:24875"/>
    </ligand>
</feature>
<feature type="binding site" evidence="2">
    <location>
        <position position="58"/>
    </location>
    <ligand>
        <name>Fe cation</name>
        <dbReference type="ChEBI" id="CHEBI:24875"/>
    </ligand>
</feature>
<sequence>MRREITRKVRGVDTQDGAGVSLSRILGQQALPRLDPFLMLDYFGSDSPSEYLAGFPSHPHRGFQTVTYMLAGKMRHRDSVGNDGVIEPGGIQWMNAGRGIIHEELPQQTDGLLKGFQLWVNVPASHKMSEPDYQDIASQDVPEVVVRNSLVRVLAGRFSNTEGPVKNIPVKPLLLDVTVNGSVSLPIATDHTAFIYCFEGAISVQNTALSSGELGVLSKGDTIDVEGAGRALLVAGKAIGEPIAQYGPFVMNTTDEIQQAISDYTRGELTG</sequence>
<keyword evidence="7" id="KW-1185">Reference proteome</keyword>
<evidence type="ECO:0000259" key="5">
    <source>
        <dbReference type="Pfam" id="PF05726"/>
    </source>
</evidence>
<dbReference type="RefSeq" id="WP_189406448.1">
    <property type="nucleotide sequence ID" value="NZ_BMXP01000005.1"/>
</dbReference>
<dbReference type="PANTHER" id="PTHR13903:SF8">
    <property type="entry name" value="PIRIN"/>
    <property type="match status" value="1"/>
</dbReference>
<evidence type="ECO:0000256" key="1">
    <source>
        <dbReference type="ARBA" id="ARBA00008416"/>
    </source>
</evidence>
<dbReference type="SUPFAM" id="SSF51182">
    <property type="entry name" value="RmlC-like cupins"/>
    <property type="match status" value="1"/>
</dbReference>
<evidence type="ECO:0000313" key="6">
    <source>
        <dbReference type="EMBL" id="GGW87942.1"/>
    </source>
</evidence>
<evidence type="ECO:0008006" key="8">
    <source>
        <dbReference type="Google" id="ProtNLM"/>
    </source>
</evidence>
<dbReference type="Pfam" id="PF05726">
    <property type="entry name" value="Pirin_C"/>
    <property type="match status" value="1"/>
</dbReference>
<reference evidence="6" key="1">
    <citation type="journal article" date="2014" name="Int. J. Syst. Evol. Microbiol.">
        <title>Complete genome sequence of Corynebacterium casei LMG S-19264T (=DSM 44701T), isolated from a smear-ripened cheese.</title>
        <authorList>
            <consortium name="US DOE Joint Genome Institute (JGI-PGF)"/>
            <person name="Walter F."/>
            <person name="Albersmeier A."/>
            <person name="Kalinowski J."/>
            <person name="Ruckert C."/>
        </authorList>
    </citation>
    <scope>NUCLEOTIDE SEQUENCE</scope>
    <source>
        <strain evidence="6">KCTC 22164</strain>
    </source>
</reference>
<dbReference type="InterPro" id="IPR011051">
    <property type="entry name" value="RmlC_Cupin_sf"/>
</dbReference>
<dbReference type="Gene3D" id="2.60.120.10">
    <property type="entry name" value="Jelly Rolls"/>
    <property type="match status" value="2"/>
</dbReference>
<dbReference type="InterPro" id="IPR012093">
    <property type="entry name" value="Pirin"/>
</dbReference>
<dbReference type="InterPro" id="IPR014710">
    <property type="entry name" value="RmlC-like_jellyroll"/>
</dbReference>
<feature type="binding site" evidence="2">
    <location>
        <position position="104"/>
    </location>
    <ligand>
        <name>Fe cation</name>
        <dbReference type="ChEBI" id="CHEBI:24875"/>
    </ligand>
</feature>
<comment type="caution">
    <text evidence="6">The sequence shown here is derived from an EMBL/GenBank/DDBJ whole genome shotgun (WGS) entry which is preliminary data.</text>
</comment>
<reference evidence="6" key="2">
    <citation type="submission" date="2020-09" db="EMBL/GenBank/DDBJ databases">
        <authorList>
            <person name="Sun Q."/>
            <person name="Kim S."/>
        </authorList>
    </citation>
    <scope>NUCLEOTIDE SEQUENCE</scope>
    <source>
        <strain evidence="6">KCTC 22164</strain>
    </source>
</reference>
<feature type="domain" description="Pirin N-terminal" evidence="4">
    <location>
        <begin position="22"/>
        <end position="120"/>
    </location>
</feature>
<dbReference type="GO" id="GO:0046872">
    <property type="term" value="F:metal ion binding"/>
    <property type="evidence" value="ECO:0007669"/>
    <property type="project" value="UniProtKB-KW"/>
</dbReference>
<dbReference type="InterPro" id="IPR008778">
    <property type="entry name" value="Pirin_C_dom"/>
</dbReference>
<evidence type="ECO:0000259" key="4">
    <source>
        <dbReference type="Pfam" id="PF02678"/>
    </source>
</evidence>
<dbReference type="Pfam" id="PF02678">
    <property type="entry name" value="Pirin"/>
    <property type="match status" value="1"/>
</dbReference>
<feature type="binding site" evidence="2">
    <location>
        <position position="60"/>
    </location>
    <ligand>
        <name>Fe cation</name>
        <dbReference type="ChEBI" id="CHEBI:24875"/>
    </ligand>
</feature>
<name>A0A918JLI7_9ALTE</name>
<proteinExistence type="inferred from homology"/>
<dbReference type="InterPro" id="IPR003829">
    <property type="entry name" value="Pirin_N_dom"/>
</dbReference>